<evidence type="ECO:0000313" key="4">
    <source>
        <dbReference type="Proteomes" id="UP000000542"/>
    </source>
</evidence>
<dbReference type="GO" id="GO:0005737">
    <property type="term" value="C:cytoplasm"/>
    <property type="evidence" value="ECO:0000318"/>
    <property type="project" value="GO_Central"/>
</dbReference>
<dbReference type="eggNOG" id="KOG0703">
    <property type="taxonomic scope" value="Eukaryota"/>
</dbReference>
<dbReference type="Pfam" id="PF01412">
    <property type="entry name" value="ArfGap"/>
    <property type="match status" value="1"/>
</dbReference>
<accession>Q4Q889</accession>
<evidence type="ECO:0000256" key="1">
    <source>
        <dbReference type="SAM" id="MobiDB-lite"/>
    </source>
</evidence>
<proteinExistence type="predicted"/>
<dbReference type="GeneID" id="5653388"/>
<evidence type="ECO:0000313" key="3">
    <source>
        <dbReference type="EMBL" id="CAJ05539.1"/>
    </source>
</evidence>
<dbReference type="Proteomes" id="UP000000542">
    <property type="component" value="Chromosome 28"/>
</dbReference>
<dbReference type="InParanoid" id="Q4Q889"/>
<dbReference type="PANTHER" id="PTHR45705">
    <property type="entry name" value="FI20236P1"/>
    <property type="match status" value="1"/>
</dbReference>
<gene>
    <name evidence="3" type="ORF">LMJF_28_1770</name>
</gene>
<dbReference type="KEGG" id="lma:LMJF_28_1770"/>
<dbReference type="Gene3D" id="1.10.220.150">
    <property type="entry name" value="Arf GTPase activating protein"/>
    <property type="match status" value="1"/>
</dbReference>
<feature type="region of interest" description="Disordered" evidence="1">
    <location>
        <begin position="88"/>
        <end position="117"/>
    </location>
</feature>
<reference evidence="3 4" key="1">
    <citation type="journal article" date="2005" name="Science">
        <title>The genome of the kinetoplastid parasite, Leishmania major.</title>
        <authorList>
            <person name="Ivens A.C."/>
            <person name="Peacock C.S."/>
            <person name="Worthey E.A."/>
            <person name="Murphy L."/>
            <person name="Aggarwal G."/>
            <person name="Berriman M."/>
            <person name="Sisk E."/>
            <person name="Rajandream M.A."/>
            <person name="Adlem E."/>
            <person name="Aert R."/>
            <person name="Anupama A."/>
            <person name="Apostolou Z."/>
            <person name="Attipoe P."/>
            <person name="Bason N."/>
            <person name="Bauser C."/>
            <person name="Beck A."/>
            <person name="Beverley S.M."/>
            <person name="Bianchettin G."/>
            <person name="Borzym K."/>
            <person name="Bothe G."/>
            <person name="Bruschi C.V."/>
            <person name="Collins M."/>
            <person name="Cadag E."/>
            <person name="Ciarloni L."/>
            <person name="Clayton C."/>
            <person name="Coulson R.M."/>
            <person name="Cronin A."/>
            <person name="Cruz A.K."/>
            <person name="Davies R.M."/>
            <person name="De Gaudenzi J."/>
            <person name="Dobson D.E."/>
            <person name="Duesterhoeft A."/>
            <person name="Fazelina G."/>
            <person name="Fosker N."/>
            <person name="Frasch A.C."/>
            <person name="Fraser A."/>
            <person name="Fuchs M."/>
            <person name="Gabel C."/>
            <person name="Goble A."/>
            <person name="Goffeau A."/>
            <person name="Harris D."/>
            <person name="Hertz-Fowler C."/>
            <person name="Hilbert H."/>
            <person name="Horn D."/>
            <person name="Huang Y."/>
            <person name="Klages S."/>
            <person name="Knights A."/>
            <person name="Kube M."/>
            <person name="Larke N."/>
            <person name="Litvin L."/>
            <person name="Lord A."/>
            <person name="Louie T."/>
            <person name="Marra M."/>
            <person name="Masuy D."/>
            <person name="Matthews K."/>
            <person name="Michaeli S."/>
            <person name="Mottram J.C."/>
            <person name="Muller-Auer S."/>
            <person name="Munden H."/>
            <person name="Nelson S."/>
            <person name="Norbertczak H."/>
            <person name="Oliver K."/>
            <person name="O'neil S."/>
            <person name="Pentony M."/>
            <person name="Pohl T.M."/>
            <person name="Price C."/>
            <person name="Purnelle B."/>
            <person name="Quail M.A."/>
            <person name="Rabbinowitsch E."/>
            <person name="Reinhardt R."/>
            <person name="Rieger M."/>
            <person name="Rinta J."/>
            <person name="Robben J."/>
            <person name="Robertson L."/>
            <person name="Ruiz J.C."/>
            <person name="Rutter S."/>
            <person name="Saunders D."/>
            <person name="Schafer M."/>
            <person name="Schein J."/>
            <person name="Schwartz D.C."/>
            <person name="Seeger K."/>
            <person name="Seyler A."/>
            <person name="Sharp S."/>
            <person name="Shin H."/>
            <person name="Sivam D."/>
            <person name="Squares R."/>
            <person name="Squares S."/>
            <person name="Tosato V."/>
            <person name="Vogt C."/>
            <person name="Volckaert G."/>
            <person name="Wambutt R."/>
            <person name="Warren T."/>
            <person name="Wedler H."/>
            <person name="Woodward J."/>
            <person name="Zhou S."/>
            <person name="Zimmermann W."/>
            <person name="Smith D.F."/>
            <person name="Blackwell J.M."/>
            <person name="Stuart K.D."/>
            <person name="Barrell B."/>
            <person name="Myler P.J."/>
        </authorList>
    </citation>
    <scope>NUCLEOTIDE SEQUENCE [LARGE SCALE GENOMIC DNA]</scope>
    <source>
        <strain evidence="4">MHOM/IL/81/Friedlin</strain>
    </source>
</reference>
<dbReference type="AlphaFoldDB" id="Q4Q889"/>
<organism evidence="3 4">
    <name type="scientific">Leishmania major</name>
    <dbReference type="NCBI Taxonomy" id="5664"/>
    <lineage>
        <taxon>Eukaryota</taxon>
        <taxon>Discoba</taxon>
        <taxon>Euglenozoa</taxon>
        <taxon>Kinetoplastea</taxon>
        <taxon>Metakinetoplastina</taxon>
        <taxon>Trypanosomatida</taxon>
        <taxon>Trypanosomatidae</taxon>
        <taxon>Leishmaniinae</taxon>
        <taxon>Leishmania</taxon>
    </lineage>
</organism>
<dbReference type="PANTHER" id="PTHR45705:SF1">
    <property type="entry name" value="FI20236P1"/>
    <property type="match status" value="1"/>
</dbReference>
<feature type="region of interest" description="Disordered" evidence="1">
    <location>
        <begin position="216"/>
        <end position="250"/>
    </location>
</feature>
<evidence type="ECO:0000259" key="2">
    <source>
        <dbReference type="Pfam" id="PF01412"/>
    </source>
</evidence>
<protein>
    <recommendedName>
        <fullName evidence="2">Arf-GAP domain-containing protein</fullName>
    </recommendedName>
</protein>
<dbReference type="InterPro" id="IPR038508">
    <property type="entry name" value="ArfGAP_dom_sf"/>
</dbReference>
<dbReference type="VEuPathDB" id="TriTrypDB:LMJFC_280026500"/>
<dbReference type="GO" id="GO:0005096">
    <property type="term" value="F:GTPase activator activity"/>
    <property type="evidence" value="ECO:0000318"/>
    <property type="project" value="GO_Central"/>
</dbReference>
<dbReference type="OMA" id="LYEYNMP"/>
<dbReference type="VEuPathDB" id="TriTrypDB:LMJSD75_280025000"/>
<feature type="compositionally biased region" description="Polar residues" evidence="1">
    <location>
        <begin position="88"/>
        <end position="102"/>
    </location>
</feature>
<dbReference type="InterPro" id="IPR037278">
    <property type="entry name" value="ARFGAP/RecO"/>
</dbReference>
<keyword evidence="4" id="KW-1185">Reference proteome</keyword>
<dbReference type="SUPFAM" id="SSF57863">
    <property type="entry name" value="ArfGap/RecO-like zinc finger"/>
    <property type="match status" value="1"/>
</dbReference>
<dbReference type="VEuPathDB" id="TriTrypDB:LMJLV39_280025500"/>
<feature type="domain" description="Arf-GAP" evidence="2">
    <location>
        <begin position="1"/>
        <end position="70"/>
    </location>
</feature>
<sequence length="296" mass="30299">MGTHVSKVKSVNMDAWAESTMLVAESIGNARGRLLYEYNMPPSARVTNTTETAVAERVIRSKYERKLYYHPCFAQLVAQFMETPLEGVSSSGTTTLASSPGSNAPLCLGGEPGHTQPQDAVLEELWGAPVSSLNSNQPSQEATQGTTGARTNVAELFSAYPTHSAGMDYAAAGGGALSPPTAWGQTAGSLSSVPPVSANADSGWFESQFGGAASSVLGPTSGGAHSGAPLPNTLQSAPSPPTAHDNTDDLFTGGSASVGCSKDEILSLFRTAPVAGAYGETSSVSTANTGGHPMAW</sequence>
<reference evidence="3 4" key="2">
    <citation type="journal article" date="2011" name="Genome Res.">
        <title>Chromosome and gene copy number variation allow major structural change between species and strains of Leishmania.</title>
        <authorList>
            <person name="Rogers M.B."/>
            <person name="Hilley J.D."/>
            <person name="Dickens N.J."/>
            <person name="Wilkes J."/>
            <person name="Bates P.A."/>
            <person name="Depledge D.P."/>
            <person name="Harris D."/>
            <person name="Her Y."/>
            <person name="Herzyk P."/>
            <person name="Imamura H."/>
            <person name="Otto T.D."/>
            <person name="Sanders M."/>
            <person name="Seeger K."/>
            <person name="Dujardin J.C."/>
            <person name="Berriman M."/>
            <person name="Smith D.F."/>
            <person name="Hertz-Fowler C."/>
            <person name="Mottram J.C."/>
        </authorList>
    </citation>
    <scope>NUCLEOTIDE SEQUENCE [LARGE SCALE GENOMIC DNA]</scope>
    <source>
        <strain evidence="4">MHOM/IL/81/Friedlin</strain>
    </source>
</reference>
<dbReference type="InterPro" id="IPR051718">
    <property type="entry name" value="ARF_GTPase-activating"/>
</dbReference>
<name>Q4Q889_LEIMA</name>
<dbReference type="RefSeq" id="XP_001684459.1">
    <property type="nucleotide sequence ID" value="XM_001684407.1"/>
</dbReference>
<dbReference type="HOGENOM" id="CLU_941514_0_0_1"/>
<dbReference type="VEuPathDB" id="TriTrypDB:LmjF.28.1770"/>
<dbReference type="InterPro" id="IPR001164">
    <property type="entry name" value="ArfGAP_dom"/>
</dbReference>
<dbReference type="EMBL" id="FR796424">
    <property type="protein sequence ID" value="CAJ05539.1"/>
    <property type="molecule type" value="Genomic_DNA"/>
</dbReference>